<reference evidence="3" key="1">
    <citation type="journal article" date="2019" name="Int. J. Syst. Evol. Microbiol.">
        <title>The Global Catalogue of Microorganisms (GCM) 10K type strain sequencing project: providing services to taxonomists for standard genome sequencing and annotation.</title>
        <authorList>
            <consortium name="The Broad Institute Genomics Platform"/>
            <consortium name="The Broad Institute Genome Sequencing Center for Infectious Disease"/>
            <person name="Wu L."/>
            <person name="Ma J."/>
        </authorList>
    </citation>
    <scope>NUCLEOTIDE SEQUENCE [LARGE SCALE GENOMIC DNA]</scope>
    <source>
        <strain evidence="3">KACC 12507</strain>
    </source>
</reference>
<gene>
    <name evidence="2" type="ORF">ACFO4O_00490</name>
</gene>
<protein>
    <submittedName>
        <fullName evidence="2">Uncharacterized protein</fullName>
    </submittedName>
</protein>
<sequence length="76" mass="8771">MSVCKNDTNKPRYSVFNYAMMFLAINCIIVSVLTFTLTAIAVVTNNYDKWFPVAVLLSLGLMFFGRWLLRAQRRSK</sequence>
<keyword evidence="1" id="KW-1133">Transmembrane helix</keyword>
<proteinExistence type="predicted"/>
<feature type="transmembrane region" description="Helical" evidence="1">
    <location>
        <begin position="21"/>
        <end position="44"/>
    </location>
</feature>
<dbReference type="Proteomes" id="UP001595897">
    <property type="component" value="Unassembled WGS sequence"/>
</dbReference>
<feature type="transmembrane region" description="Helical" evidence="1">
    <location>
        <begin position="50"/>
        <end position="69"/>
    </location>
</feature>
<keyword evidence="1" id="KW-0472">Membrane</keyword>
<keyword evidence="1" id="KW-0812">Transmembrane</keyword>
<dbReference type="RefSeq" id="WP_382405245.1">
    <property type="nucleotide sequence ID" value="NZ_JBHSGU010000001.1"/>
</dbReference>
<accession>A0ABV9LSN7</accession>
<evidence type="ECO:0000313" key="2">
    <source>
        <dbReference type="EMBL" id="MFC4698635.1"/>
    </source>
</evidence>
<keyword evidence="3" id="KW-1185">Reference proteome</keyword>
<dbReference type="EMBL" id="JBHSGU010000001">
    <property type="protein sequence ID" value="MFC4698635.1"/>
    <property type="molecule type" value="Genomic_DNA"/>
</dbReference>
<comment type="caution">
    <text evidence="2">The sequence shown here is derived from an EMBL/GenBank/DDBJ whole genome shotgun (WGS) entry which is preliminary data.</text>
</comment>
<evidence type="ECO:0000313" key="3">
    <source>
        <dbReference type="Proteomes" id="UP001595897"/>
    </source>
</evidence>
<organism evidence="2 3">
    <name type="scientific">Glaciecola siphonariae</name>
    <dbReference type="NCBI Taxonomy" id="521012"/>
    <lineage>
        <taxon>Bacteria</taxon>
        <taxon>Pseudomonadati</taxon>
        <taxon>Pseudomonadota</taxon>
        <taxon>Gammaproteobacteria</taxon>
        <taxon>Alteromonadales</taxon>
        <taxon>Alteromonadaceae</taxon>
        <taxon>Glaciecola</taxon>
    </lineage>
</organism>
<name>A0ABV9LSN7_9ALTE</name>
<evidence type="ECO:0000256" key="1">
    <source>
        <dbReference type="SAM" id="Phobius"/>
    </source>
</evidence>